<sequence length="83" mass="9693">MVEEPAEEESIPEEKTQQSGVKGLYSIAEEVEEPAEEECILEDEMQRFENLLKNFVKDINYAKFEHGRIMIDNEELDAFKEPL</sequence>
<dbReference type="EMBL" id="KQ420444">
    <property type="protein sequence ID" value="KOF80251.1"/>
    <property type="molecule type" value="Genomic_DNA"/>
</dbReference>
<name>A0A0L8GT66_OCTBM</name>
<reference evidence="2" key="1">
    <citation type="submission" date="2015-07" db="EMBL/GenBank/DDBJ databases">
        <title>MeaNS - Measles Nucleotide Surveillance Program.</title>
        <authorList>
            <person name="Tran T."/>
            <person name="Druce J."/>
        </authorList>
    </citation>
    <scope>NUCLEOTIDE SEQUENCE</scope>
    <source>
        <strain evidence="2">UCB-OBI-ISO-001</strain>
        <tissue evidence="2">Gonad</tissue>
    </source>
</reference>
<evidence type="ECO:0000313" key="2">
    <source>
        <dbReference type="EMBL" id="KOF80251.1"/>
    </source>
</evidence>
<evidence type="ECO:0000256" key="1">
    <source>
        <dbReference type="SAM" id="MobiDB-lite"/>
    </source>
</evidence>
<gene>
    <name evidence="2" type="ORF">OCBIM_22028213mg</name>
</gene>
<accession>A0A0L8GT66</accession>
<proteinExistence type="predicted"/>
<dbReference type="AlphaFoldDB" id="A0A0L8GT66"/>
<protein>
    <submittedName>
        <fullName evidence="2">Uncharacterized protein</fullName>
    </submittedName>
</protein>
<feature type="compositionally biased region" description="Acidic residues" evidence="1">
    <location>
        <begin position="1"/>
        <end position="11"/>
    </location>
</feature>
<organism evidence="2">
    <name type="scientific">Octopus bimaculoides</name>
    <name type="common">California two-spotted octopus</name>
    <dbReference type="NCBI Taxonomy" id="37653"/>
    <lineage>
        <taxon>Eukaryota</taxon>
        <taxon>Metazoa</taxon>
        <taxon>Spiralia</taxon>
        <taxon>Lophotrochozoa</taxon>
        <taxon>Mollusca</taxon>
        <taxon>Cephalopoda</taxon>
        <taxon>Coleoidea</taxon>
        <taxon>Octopodiformes</taxon>
        <taxon>Octopoda</taxon>
        <taxon>Incirrata</taxon>
        <taxon>Octopodidae</taxon>
        <taxon>Octopus</taxon>
    </lineage>
</organism>
<feature type="region of interest" description="Disordered" evidence="1">
    <location>
        <begin position="1"/>
        <end position="23"/>
    </location>
</feature>